<comment type="caution">
    <text evidence="4">The sequence shown here is derived from an EMBL/GenBank/DDBJ whole genome shotgun (WGS) entry which is preliminary data.</text>
</comment>
<dbReference type="InterPro" id="IPR004328">
    <property type="entry name" value="BRO1_dom"/>
</dbReference>
<dbReference type="Gene3D" id="2.30.42.10">
    <property type="match status" value="1"/>
</dbReference>
<proteinExistence type="predicted"/>
<reference evidence="4 5" key="1">
    <citation type="submission" date="2022-12" db="EMBL/GenBank/DDBJ databases">
        <title>Chromosome-level genome of Tegillarca granosa.</title>
        <authorList>
            <person name="Kim J."/>
        </authorList>
    </citation>
    <scope>NUCLEOTIDE SEQUENCE [LARGE SCALE GENOMIC DNA]</scope>
    <source>
        <strain evidence="4">Teg-2019</strain>
        <tissue evidence="4">Adductor muscle</tissue>
    </source>
</reference>
<dbReference type="InterPro" id="IPR001478">
    <property type="entry name" value="PDZ"/>
</dbReference>
<feature type="domain" description="PDZ" evidence="2">
    <location>
        <begin position="325"/>
        <end position="403"/>
    </location>
</feature>
<dbReference type="InterPro" id="IPR038499">
    <property type="entry name" value="BRO1_sf"/>
</dbReference>
<protein>
    <recommendedName>
        <fullName evidence="6">Rhophilin-2</fullName>
    </recommendedName>
</protein>
<dbReference type="Pfam" id="PF00595">
    <property type="entry name" value="PDZ"/>
    <property type="match status" value="1"/>
</dbReference>
<evidence type="ECO:0000313" key="5">
    <source>
        <dbReference type="Proteomes" id="UP001217089"/>
    </source>
</evidence>
<dbReference type="PANTHER" id="PTHR23031">
    <property type="entry name" value="RHOPHILIN"/>
    <property type="match status" value="1"/>
</dbReference>
<dbReference type="EMBL" id="JARBDR010000729">
    <property type="protein sequence ID" value="KAJ8307764.1"/>
    <property type="molecule type" value="Genomic_DNA"/>
</dbReference>
<name>A0ABQ9ERA5_TEGGR</name>
<keyword evidence="5" id="KW-1185">Reference proteome</keyword>
<dbReference type="Gene3D" id="1.25.40.280">
    <property type="entry name" value="alix/aip1 like domains"/>
    <property type="match status" value="1"/>
</dbReference>
<dbReference type="PROSITE" id="PS50106">
    <property type="entry name" value="PDZ"/>
    <property type="match status" value="1"/>
</dbReference>
<dbReference type="InterPro" id="IPR047138">
    <property type="entry name" value="RHPN1_2"/>
</dbReference>
<evidence type="ECO:0000259" key="2">
    <source>
        <dbReference type="PROSITE" id="PS50106"/>
    </source>
</evidence>
<dbReference type="SMART" id="SM01041">
    <property type="entry name" value="BRO1"/>
    <property type="match status" value="1"/>
</dbReference>
<evidence type="ECO:0008006" key="6">
    <source>
        <dbReference type="Google" id="ProtNLM"/>
    </source>
</evidence>
<dbReference type="PROSITE" id="PS51180">
    <property type="entry name" value="BRO1"/>
    <property type="match status" value="1"/>
</dbReference>
<gene>
    <name evidence="4" type="ORF">KUTeg_014685</name>
</gene>
<accession>A0ABQ9ERA5</accession>
<feature type="region of interest" description="Disordered" evidence="1">
    <location>
        <begin position="409"/>
        <end position="475"/>
    </location>
</feature>
<organism evidence="4 5">
    <name type="scientific">Tegillarca granosa</name>
    <name type="common">Malaysian cockle</name>
    <name type="synonym">Anadara granosa</name>
    <dbReference type="NCBI Taxonomy" id="220873"/>
    <lineage>
        <taxon>Eukaryota</taxon>
        <taxon>Metazoa</taxon>
        <taxon>Spiralia</taxon>
        <taxon>Lophotrochozoa</taxon>
        <taxon>Mollusca</taxon>
        <taxon>Bivalvia</taxon>
        <taxon>Autobranchia</taxon>
        <taxon>Pteriomorphia</taxon>
        <taxon>Arcoida</taxon>
        <taxon>Arcoidea</taxon>
        <taxon>Arcidae</taxon>
        <taxon>Tegillarca</taxon>
    </lineage>
</organism>
<dbReference type="SMART" id="SM00228">
    <property type="entry name" value="PDZ"/>
    <property type="match status" value="1"/>
</dbReference>
<evidence type="ECO:0000313" key="4">
    <source>
        <dbReference type="EMBL" id="KAJ8307764.1"/>
    </source>
</evidence>
<evidence type="ECO:0000259" key="3">
    <source>
        <dbReference type="PROSITE" id="PS51180"/>
    </source>
</evidence>
<dbReference type="InterPro" id="IPR036034">
    <property type="entry name" value="PDZ_sf"/>
</dbReference>
<dbReference type="Pfam" id="PF03097">
    <property type="entry name" value="BRO1"/>
    <property type="match status" value="1"/>
</dbReference>
<feature type="domain" description="BRO1" evidence="3">
    <location>
        <begin position="71"/>
        <end position="311"/>
    </location>
</feature>
<sequence>MHAGVRIYLSHFLQTLSEGHHLESKANNLKMLIAVVCLCSHEHTFLNNLKSMCKRTYTIMNRPQIFIKFDTSASNNNNNIYIQDRSTENGVKTAVHNFQKAAGTFRYLHNHFSNPPSMDMQPQTLTMLIQLMMSQAQESVFDGVVNAGKTEGILGYMKIAQEAIVVSQMYDDTHLLMSTEPVKDYIPYSWISMALVKSQYYKALAHDYMAFGILDQKGKAHLKESLICHEEALRFHDLCKQLRKIDTFQEILKKAHDRALEKFSSLEEEDDFTEVVLSPVIHAKTDQPVLPLAPEFSKVTVTDIFKTLGPISIFNAKNEWSVPRTVVLEKSTTQGFGFSVRGDSPVIVADIETGSVAEKSKLKVGDFVVAVGGKDTKWSKHEEVVKMVRQYGNHIELKVITPLNVLETTRRSSASSSPGTPAKMQSPRDSVSSHSVKSNRSRLSAPWIFMRKGSREKPDKIERSKEVEDGDIFLR</sequence>
<dbReference type="Proteomes" id="UP001217089">
    <property type="component" value="Unassembled WGS sequence"/>
</dbReference>
<dbReference type="PANTHER" id="PTHR23031:SF15">
    <property type="entry name" value="LD12055P"/>
    <property type="match status" value="1"/>
</dbReference>
<feature type="compositionally biased region" description="Low complexity" evidence="1">
    <location>
        <begin position="427"/>
        <end position="444"/>
    </location>
</feature>
<feature type="compositionally biased region" description="Basic and acidic residues" evidence="1">
    <location>
        <begin position="453"/>
        <end position="475"/>
    </location>
</feature>
<dbReference type="SUPFAM" id="SSF50156">
    <property type="entry name" value="PDZ domain-like"/>
    <property type="match status" value="1"/>
</dbReference>
<dbReference type="CDD" id="cd06712">
    <property type="entry name" value="PDZ_rhophilin-like"/>
    <property type="match status" value="1"/>
</dbReference>
<evidence type="ECO:0000256" key="1">
    <source>
        <dbReference type="SAM" id="MobiDB-lite"/>
    </source>
</evidence>